<feature type="region of interest" description="Disordered" evidence="2">
    <location>
        <begin position="598"/>
        <end position="617"/>
    </location>
</feature>
<name>A0A438C2T6_VITVI</name>
<dbReference type="Proteomes" id="UP000288805">
    <property type="component" value="Unassembled WGS sequence"/>
</dbReference>
<evidence type="ECO:0008006" key="5">
    <source>
        <dbReference type="Google" id="ProtNLM"/>
    </source>
</evidence>
<sequence>MCLHRAEAVAVVGGRERGGEGCGLKERYSKLEEKRNALRQAVKLLEQQIQKIESDNLRLKKAFEEEHTQAEFERQEKLKESSLRVSLENEISSLKYEISSLQLKGGSGTQDGDGAERGAEINRLNKLLEEERIRADSERKKAEAEKSKAAEAWKIVKAEKGKADKEKKIANLEGKKAEEYRLQLEILKKEADEARSKAEDANKRCEREKQKAAKEKRRADLEISKAEEQRKLAEANEKKAMVEKSHADHLSKQLEEDRQKIEKLQKEIDELMSSRKQVEALAVPPDKSVNTETPKMKARHRSEKMKREADDGKLVMEFLKSEEVNKKVDVEKQKVTREKKHADLEMAKAKLAKANRKKAMQEKCRADQLSRQLEKHRRGIEELRKELNGLVPSGNLAEAPAVPPEMDVTIGNMKLLKKKLKFEKMQVKHAKQMAKLEKDRNNIMQKELNHLKQDFVQFSHRLDMLDICLSRKVEGTNGIAKDEDFSNVQQLNLKRRPSGVEPFQACLLSENRIVNHCCTAINSSDLFRPTREHNVPLLPISGGNSVGSISGIDSQSESLLGGSDQKMLQSSAINSSMASFSDRQLVGSQERGAFSVTTSTKLAEENSNPQPTSSRFSHEATKMRYNGEFAVVAENCVKGPFAFDVVGRDIGRSRKRKRVHAAVESIENLHSEDKKLHLQVEEQLSILDDESKRNINKPLEDGRCLVSDLQGDPNAKNGWSSKKPRVSHKKEVVVKHLCHPDKQKKAEKLGTEGSDEANPSTLASALAGNHTGAARGCKDGLCTSDRSNQDALVSFEEQVNGDYMKLLDLDNAVDEAFYRIAIETPLSPTLPEIEIHANQAYEVDNSNCLEESFNEMLSNEKHNSVPSPSFDVINLEINSNQFKFNLSDTSQNPLLLKCDCLADSFEKPENNENAIHSPIYCEGKTCSNQIFGSSAEEGMPNISVSIIEGAKFLSEDEVGAPHDNIPEFCIVFSDTKENSCISRILCAIRTCIARCHLVSQSDWMVEEIMHALLMEVDLLPKEKACVLFSLLLHNLSGAALKICQNILTGESICCLDSFSAQINTVMSNVEMRSLFAKLCHLDELLSLIEEFLMGKKVLVYNNASPESFVVCDSRFSILVDGVDRIMSFETASTHQLVAGSIILASICTAIDHIGFICEASYDIFRMHRSDSSLLLTILHVFAHVCGKKYFTLSNYCLIMTVMKSLVTISEGRNLSIETTSCLSSQSKVQNEFPPCIKCPFSQNAASVDIVISLLLEKLQDYAISDAVDQELIKLDKSLNSGSLSSKDKAEKKSDLQEAFCVHSMKCDMPCCFNDFVMPAIQSGSDFNRTLCHFIDILSLVELVASTTHSLPTSWEWTCDKVVPRLLKMLNLCDMDDTSAAIVILLGQLGRGLGICLVFVEDLKPSGCLAGEFSCLGLWTRYSRIGVDAGGYEDTGVETVRCGLYSYLCNIITRKTCLPLHISTITALLGLLSVELKEFVQTGVVDLPDVTSESALVHDIRNWFSSLSKEQQSFSVSLIQSFDIHKNENAQCSYRIGHLGTASAL</sequence>
<protein>
    <recommendedName>
        <fullName evidence="5">Maternal effect embryo arrest 22</fullName>
    </recommendedName>
</protein>
<dbReference type="PANTHER" id="PTHR35480">
    <property type="entry name" value="MATERNAL EFFECT EMBRYO ARREST 22"/>
    <property type="match status" value="1"/>
</dbReference>
<feature type="coiled-coil region" evidence="1">
    <location>
        <begin position="337"/>
        <end position="386"/>
    </location>
</feature>
<dbReference type="EMBL" id="QGNW01002579">
    <property type="protein sequence ID" value="RVW17216.1"/>
    <property type="molecule type" value="Genomic_DNA"/>
</dbReference>
<comment type="caution">
    <text evidence="3">The sequence shown here is derived from an EMBL/GenBank/DDBJ whole genome shotgun (WGS) entry which is preliminary data.</text>
</comment>
<evidence type="ECO:0000313" key="4">
    <source>
        <dbReference type="Proteomes" id="UP000288805"/>
    </source>
</evidence>
<gene>
    <name evidence="3" type="ORF">CK203_069175</name>
</gene>
<feature type="region of interest" description="Disordered" evidence="2">
    <location>
        <begin position="192"/>
        <end position="257"/>
    </location>
</feature>
<accession>A0A438C2T6</accession>
<keyword evidence="1" id="KW-0175">Coiled coil</keyword>
<evidence type="ECO:0000256" key="2">
    <source>
        <dbReference type="SAM" id="MobiDB-lite"/>
    </source>
</evidence>
<feature type="region of interest" description="Disordered" evidence="2">
    <location>
        <begin position="275"/>
        <end position="309"/>
    </location>
</feature>
<feature type="compositionally biased region" description="Basic and acidic residues" evidence="2">
    <location>
        <begin position="740"/>
        <end position="750"/>
    </location>
</feature>
<feature type="region of interest" description="Disordered" evidence="2">
    <location>
        <begin position="740"/>
        <end position="759"/>
    </location>
</feature>
<reference evidence="3 4" key="1">
    <citation type="journal article" date="2018" name="PLoS Genet.">
        <title>Population sequencing reveals clonal diversity and ancestral inbreeding in the grapevine cultivar Chardonnay.</title>
        <authorList>
            <person name="Roach M.J."/>
            <person name="Johnson D.L."/>
            <person name="Bohlmann J."/>
            <person name="van Vuuren H.J."/>
            <person name="Jones S.J."/>
            <person name="Pretorius I.S."/>
            <person name="Schmidt S.A."/>
            <person name="Borneman A.R."/>
        </authorList>
    </citation>
    <scope>NUCLEOTIDE SEQUENCE [LARGE SCALE GENOMIC DNA]</scope>
    <source>
        <strain evidence="4">cv. Chardonnay</strain>
        <tissue evidence="3">Leaf</tissue>
    </source>
</reference>
<evidence type="ECO:0000313" key="3">
    <source>
        <dbReference type="EMBL" id="RVW17216.1"/>
    </source>
</evidence>
<organism evidence="3 4">
    <name type="scientific">Vitis vinifera</name>
    <name type="common">Grape</name>
    <dbReference type="NCBI Taxonomy" id="29760"/>
    <lineage>
        <taxon>Eukaryota</taxon>
        <taxon>Viridiplantae</taxon>
        <taxon>Streptophyta</taxon>
        <taxon>Embryophyta</taxon>
        <taxon>Tracheophyta</taxon>
        <taxon>Spermatophyta</taxon>
        <taxon>Magnoliopsida</taxon>
        <taxon>eudicotyledons</taxon>
        <taxon>Gunneridae</taxon>
        <taxon>Pentapetalae</taxon>
        <taxon>rosids</taxon>
        <taxon>Vitales</taxon>
        <taxon>Vitaceae</taxon>
        <taxon>Viteae</taxon>
        <taxon>Vitis</taxon>
    </lineage>
</organism>
<feature type="compositionally biased region" description="Polar residues" evidence="2">
    <location>
        <begin position="598"/>
        <end position="615"/>
    </location>
</feature>
<evidence type="ECO:0000256" key="1">
    <source>
        <dbReference type="SAM" id="Coils"/>
    </source>
</evidence>
<dbReference type="PANTHER" id="PTHR35480:SF1">
    <property type="entry name" value="MATERNAL EFFECT EMBRYO ARREST 22"/>
    <property type="match status" value="1"/>
</dbReference>
<proteinExistence type="predicted"/>